<sequence>MGPKGAKGGSPLSLKARWVPNHNWAHLSHFWPQNGRKDPQDPFWPRPTMGHFQTMSSCNHQRPPEQLSSILALKLRGIPPISPCTPYSRLQEWCIYGIIHLYAPLLLSNLMVTFSGPNSMIPNQGPKIQFPFQSRTLQVINLAIHGSYQKTIQGPQPPFPAAVGLAIISGLFQGPFSEVIHQSISCQGSKYFNTPWTNQLVHTGRNQLYLYVLGPIGPVHILLWEFNHTV</sequence>
<dbReference type="EMBL" id="AVOT02006247">
    <property type="protein sequence ID" value="MBW0481114.1"/>
    <property type="molecule type" value="Genomic_DNA"/>
</dbReference>
<proteinExistence type="predicted"/>
<comment type="caution">
    <text evidence="1">The sequence shown here is derived from an EMBL/GenBank/DDBJ whole genome shotgun (WGS) entry which is preliminary data.</text>
</comment>
<dbReference type="AlphaFoldDB" id="A0A9Q3CC11"/>
<organism evidence="1 2">
    <name type="scientific">Austropuccinia psidii MF-1</name>
    <dbReference type="NCBI Taxonomy" id="1389203"/>
    <lineage>
        <taxon>Eukaryota</taxon>
        <taxon>Fungi</taxon>
        <taxon>Dikarya</taxon>
        <taxon>Basidiomycota</taxon>
        <taxon>Pucciniomycotina</taxon>
        <taxon>Pucciniomycetes</taxon>
        <taxon>Pucciniales</taxon>
        <taxon>Sphaerophragmiaceae</taxon>
        <taxon>Austropuccinia</taxon>
    </lineage>
</organism>
<evidence type="ECO:0000313" key="2">
    <source>
        <dbReference type="Proteomes" id="UP000765509"/>
    </source>
</evidence>
<keyword evidence="2" id="KW-1185">Reference proteome</keyword>
<accession>A0A9Q3CC11</accession>
<gene>
    <name evidence="1" type="ORF">O181_020829</name>
</gene>
<dbReference type="Proteomes" id="UP000765509">
    <property type="component" value="Unassembled WGS sequence"/>
</dbReference>
<protein>
    <submittedName>
        <fullName evidence="1">Uncharacterized protein</fullName>
    </submittedName>
</protein>
<reference evidence="1" key="1">
    <citation type="submission" date="2021-03" db="EMBL/GenBank/DDBJ databases">
        <title>Draft genome sequence of rust myrtle Austropuccinia psidii MF-1, a brazilian biotype.</title>
        <authorList>
            <person name="Quecine M.C."/>
            <person name="Pachon D.M.R."/>
            <person name="Bonatelli M.L."/>
            <person name="Correr F.H."/>
            <person name="Franceschini L.M."/>
            <person name="Leite T.F."/>
            <person name="Margarido G.R.A."/>
            <person name="Almeida C.A."/>
            <person name="Ferrarezi J.A."/>
            <person name="Labate C.A."/>
        </authorList>
    </citation>
    <scope>NUCLEOTIDE SEQUENCE</scope>
    <source>
        <strain evidence="1">MF-1</strain>
    </source>
</reference>
<name>A0A9Q3CC11_9BASI</name>
<evidence type="ECO:0000313" key="1">
    <source>
        <dbReference type="EMBL" id="MBW0481114.1"/>
    </source>
</evidence>